<dbReference type="Proteomes" id="UP000694941">
    <property type="component" value="Unplaced"/>
</dbReference>
<evidence type="ECO:0000256" key="2">
    <source>
        <dbReference type="ARBA" id="ARBA00022840"/>
    </source>
</evidence>
<sequence length="677" mass="76303">MSSENFMSENSNSLNFKLKDQTEKLRYIYDLPWPVRKELCRVLDADEKWEELGAQYLGFDITSLTLIGRSKSPTDELLSRWGIKNGTINHLFLYLSKMDHQRAMSILKPCVDPKYHCFIRNSFPITTKMAACGGKENEKNISTSPFGQKLTTSDSQSQSQLSTKSSCFNADKSVYGHTKCSIDPKNFNYHKVEDSRNKGSIFPNKSTNVNPPSKWLADQELSSFLKTNINSSNTADEQYLSYNCASGISCNEVKNVLDMKKLGKSLAIVTKEKDKNIGKVDEKQMCYGTNGCSLNNLEEGLQILKISYKDLLHSTDEFSQSRILGRGGFGVVYKGDWKGNIVAVKRLMAREGQDSVSRQQVSLKQSLNEMKILYSHRIDNILPLYGVSLDGPEPCLIYQFMVNGSVEDRLLLRDNTPPLTWMQRGIIAEGTARGLNYLHTTSYVLIHGDVKSANILLDVNMEPKIGDFGLTREGPSGEDTHVKVTRVHGTQVYLPPEYLRDNQLSTKVDVYSYGVVLLELATGLRAFDDKRSDFKYLVQYVASHNSETFGALKDTKAGEDHSYWYLHLLNQGQRCAHKLKKYRPEMAEVQGWFKQIREQVAELGQLSTIDIETLLSEPLSPMQRQILYDIRNRLSLQTPGASGSKCKNSLDCRSYTSSAPRYPVVPPYTGLNASANV</sequence>
<reference evidence="6" key="1">
    <citation type="submission" date="2025-08" db="UniProtKB">
        <authorList>
            <consortium name="RefSeq"/>
        </authorList>
    </citation>
    <scope>IDENTIFICATION</scope>
    <source>
        <tissue evidence="6">Muscle</tissue>
    </source>
</reference>
<dbReference type="InterPro" id="IPR000488">
    <property type="entry name" value="Death_dom"/>
</dbReference>
<organism evidence="5 6">
    <name type="scientific">Limulus polyphemus</name>
    <name type="common">Atlantic horseshoe crab</name>
    <dbReference type="NCBI Taxonomy" id="6850"/>
    <lineage>
        <taxon>Eukaryota</taxon>
        <taxon>Metazoa</taxon>
        <taxon>Ecdysozoa</taxon>
        <taxon>Arthropoda</taxon>
        <taxon>Chelicerata</taxon>
        <taxon>Merostomata</taxon>
        <taxon>Xiphosura</taxon>
        <taxon>Limulidae</taxon>
        <taxon>Limulus</taxon>
    </lineage>
</organism>
<dbReference type="SMART" id="SM00220">
    <property type="entry name" value="S_TKc"/>
    <property type="match status" value="1"/>
</dbReference>
<evidence type="ECO:0000259" key="4">
    <source>
        <dbReference type="PROSITE" id="PS50011"/>
    </source>
</evidence>
<dbReference type="PROSITE" id="PS00107">
    <property type="entry name" value="PROTEIN_KINASE_ATP"/>
    <property type="match status" value="1"/>
</dbReference>
<dbReference type="InterPro" id="IPR008271">
    <property type="entry name" value="Ser/Thr_kinase_AS"/>
</dbReference>
<dbReference type="SUPFAM" id="SSF47986">
    <property type="entry name" value="DEATH domain"/>
    <property type="match status" value="1"/>
</dbReference>
<evidence type="ECO:0000256" key="1">
    <source>
        <dbReference type="ARBA" id="ARBA00022741"/>
    </source>
</evidence>
<dbReference type="InterPro" id="IPR011029">
    <property type="entry name" value="DEATH-like_dom_sf"/>
</dbReference>
<name>A0ABM1BWK0_LIMPO</name>
<evidence type="ECO:0000313" key="5">
    <source>
        <dbReference type="Proteomes" id="UP000694941"/>
    </source>
</evidence>
<dbReference type="GeneID" id="106473913"/>
<protein>
    <submittedName>
        <fullName evidence="6">Serine/threonine-protein kinase pelle-like</fullName>
    </submittedName>
</protein>
<dbReference type="PROSITE" id="PS50011">
    <property type="entry name" value="PROTEIN_KINASE_DOM"/>
    <property type="match status" value="1"/>
</dbReference>
<feature type="domain" description="Protein kinase" evidence="4">
    <location>
        <begin position="318"/>
        <end position="593"/>
    </location>
</feature>
<keyword evidence="2 3" id="KW-0067">ATP-binding</keyword>
<feature type="binding site" evidence="3">
    <location>
        <position position="345"/>
    </location>
    <ligand>
        <name>ATP</name>
        <dbReference type="ChEBI" id="CHEBI:30616"/>
    </ligand>
</feature>
<dbReference type="InterPro" id="IPR017441">
    <property type="entry name" value="Protein_kinase_ATP_BS"/>
</dbReference>
<dbReference type="CDD" id="cd14066">
    <property type="entry name" value="STKc_IRAK"/>
    <property type="match status" value="1"/>
</dbReference>
<dbReference type="SUPFAM" id="SSF56112">
    <property type="entry name" value="Protein kinase-like (PK-like)"/>
    <property type="match status" value="1"/>
</dbReference>
<dbReference type="Gene3D" id="1.10.510.10">
    <property type="entry name" value="Transferase(Phosphotransferase) domain 1"/>
    <property type="match status" value="1"/>
</dbReference>
<feature type="non-terminal residue" evidence="6">
    <location>
        <position position="677"/>
    </location>
</feature>
<dbReference type="PANTHER" id="PTHR47989">
    <property type="entry name" value="OS01G0750732 PROTEIN"/>
    <property type="match status" value="1"/>
</dbReference>
<keyword evidence="1 3" id="KW-0547">Nucleotide-binding</keyword>
<evidence type="ECO:0000313" key="6">
    <source>
        <dbReference type="RefSeq" id="XP_013790057.1"/>
    </source>
</evidence>
<dbReference type="PROSITE" id="PS00108">
    <property type="entry name" value="PROTEIN_KINASE_ST"/>
    <property type="match status" value="1"/>
</dbReference>
<dbReference type="InterPro" id="IPR000719">
    <property type="entry name" value="Prot_kinase_dom"/>
</dbReference>
<dbReference type="PANTHER" id="PTHR47989:SF61">
    <property type="entry name" value="PROTEIN KINASE DOMAIN-CONTAINING PROTEIN"/>
    <property type="match status" value="1"/>
</dbReference>
<proteinExistence type="predicted"/>
<dbReference type="Gene3D" id="1.10.533.10">
    <property type="entry name" value="Death Domain, Fas"/>
    <property type="match status" value="1"/>
</dbReference>
<evidence type="ECO:0000256" key="3">
    <source>
        <dbReference type="PROSITE-ProRule" id="PRU10141"/>
    </source>
</evidence>
<dbReference type="Pfam" id="PF00531">
    <property type="entry name" value="Death"/>
    <property type="match status" value="1"/>
</dbReference>
<keyword evidence="5" id="KW-1185">Reference proteome</keyword>
<dbReference type="RefSeq" id="XP_013790057.1">
    <property type="nucleotide sequence ID" value="XM_013934603.2"/>
</dbReference>
<dbReference type="InterPro" id="IPR011009">
    <property type="entry name" value="Kinase-like_dom_sf"/>
</dbReference>
<dbReference type="Pfam" id="PF00069">
    <property type="entry name" value="Pkinase"/>
    <property type="match status" value="1"/>
</dbReference>
<dbReference type="Gene3D" id="3.30.200.20">
    <property type="entry name" value="Phosphorylase Kinase, domain 1"/>
    <property type="match status" value="1"/>
</dbReference>
<gene>
    <name evidence="6" type="primary">LOC106473913</name>
</gene>
<accession>A0ABM1BWK0</accession>